<dbReference type="EMBL" id="PJNB01000001">
    <property type="protein sequence ID" value="PKW15328.1"/>
    <property type="molecule type" value="Genomic_DNA"/>
</dbReference>
<evidence type="ECO:0000256" key="1">
    <source>
        <dbReference type="SAM" id="MobiDB-lite"/>
    </source>
</evidence>
<dbReference type="Proteomes" id="UP000233786">
    <property type="component" value="Unassembled WGS sequence"/>
</dbReference>
<accession>A0A2N3XXD2</accession>
<name>A0A2N3XXD2_SACSN</name>
<feature type="compositionally biased region" description="Basic and acidic residues" evidence="1">
    <location>
        <begin position="1"/>
        <end position="11"/>
    </location>
</feature>
<dbReference type="STRING" id="994479.GCA_000194155_02419"/>
<organism evidence="2 3">
    <name type="scientific">Saccharopolyspora spinosa</name>
    <dbReference type="NCBI Taxonomy" id="60894"/>
    <lineage>
        <taxon>Bacteria</taxon>
        <taxon>Bacillati</taxon>
        <taxon>Actinomycetota</taxon>
        <taxon>Actinomycetes</taxon>
        <taxon>Pseudonocardiales</taxon>
        <taxon>Pseudonocardiaceae</taxon>
        <taxon>Saccharopolyspora</taxon>
    </lineage>
</organism>
<evidence type="ECO:0000313" key="3">
    <source>
        <dbReference type="Proteomes" id="UP000233786"/>
    </source>
</evidence>
<feature type="region of interest" description="Disordered" evidence="1">
    <location>
        <begin position="1"/>
        <end position="36"/>
    </location>
</feature>
<reference evidence="2" key="1">
    <citation type="submission" date="2017-12" db="EMBL/GenBank/DDBJ databases">
        <title>Sequencing the genomes of 1000 Actinobacteria strains.</title>
        <authorList>
            <person name="Klenk H.-P."/>
        </authorList>
    </citation>
    <scope>NUCLEOTIDE SEQUENCE [LARGE SCALE GENOMIC DNA]</scope>
    <source>
        <strain evidence="2">DSM 44228</strain>
    </source>
</reference>
<dbReference type="AlphaFoldDB" id="A0A2N3XXD2"/>
<comment type="caution">
    <text evidence="2">The sequence shown here is derived from an EMBL/GenBank/DDBJ whole genome shotgun (WGS) entry which is preliminary data.</text>
</comment>
<protein>
    <submittedName>
        <fullName evidence="2">Uncharacterized protein</fullName>
    </submittedName>
</protein>
<feature type="region of interest" description="Disordered" evidence="1">
    <location>
        <begin position="97"/>
        <end position="123"/>
    </location>
</feature>
<dbReference type="RefSeq" id="WP_101376496.1">
    <property type="nucleotide sequence ID" value="NZ_CP061007.1"/>
</dbReference>
<evidence type="ECO:0000313" key="2">
    <source>
        <dbReference type="EMBL" id="PKW15328.1"/>
    </source>
</evidence>
<gene>
    <name evidence="2" type="ORF">A8926_3022</name>
</gene>
<sequence>MSKQVWAEEHPSGNYSGRYRHPITRSEERAGSFPSEDEALAAARKAMREITRIYNGDPDLSPVSGAPTLAEYAHEAIARAGRDTRRSAPCELPHVRQADRRRHGRVAHVRDAVPAVGGNPGQS</sequence>
<keyword evidence="3" id="KW-1185">Reference proteome</keyword>
<proteinExistence type="predicted"/>